<name>A0A345EC38_9EURY</name>
<dbReference type="Gene3D" id="2.60.120.260">
    <property type="entry name" value="Galactose-binding domain-like"/>
    <property type="match status" value="1"/>
</dbReference>
<dbReference type="SUPFAM" id="SSF56300">
    <property type="entry name" value="Metallo-dependent phosphatases"/>
    <property type="match status" value="1"/>
</dbReference>
<gene>
    <name evidence="4" type="ORF">DU484_07765</name>
</gene>
<feature type="region of interest" description="Disordered" evidence="2">
    <location>
        <begin position="27"/>
        <end position="48"/>
    </location>
</feature>
<dbReference type="InterPro" id="IPR029052">
    <property type="entry name" value="Metallo-depent_PP-like"/>
</dbReference>
<dbReference type="InterPro" id="IPR019079">
    <property type="entry name" value="Capsule_synth_CapA"/>
</dbReference>
<organism evidence="4 5">
    <name type="scientific">Haloplanus rubicundus</name>
    <dbReference type="NCBI Taxonomy" id="1547898"/>
    <lineage>
        <taxon>Archaea</taxon>
        <taxon>Methanobacteriati</taxon>
        <taxon>Methanobacteriota</taxon>
        <taxon>Stenosarchaea group</taxon>
        <taxon>Halobacteria</taxon>
        <taxon>Halobacteriales</taxon>
        <taxon>Haloferacaceae</taxon>
        <taxon>Haloplanus</taxon>
    </lineage>
</organism>
<dbReference type="AlphaFoldDB" id="A0A345EC38"/>
<protein>
    <submittedName>
        <fullName evidence="4">CapA family protein</fullName>
    </submittedName>
</protein>
<dbReference type="SMART" id="SM00854">
    <property type="entry name" value="PGA_cap"/>
    <property type="match status" value="1"/>
</dbReference>
<dbReference type="PANTHER" id="PTHR33393:SF11">
    <property type="entry name" value="POLYGLUTAMINE SYNTHESIS ACCESSORY PROTEIN RV0574C-RELATED"/>
    <property type="match status" value="1"/>
</dbReference>
<dbReference type="Gene3D" id="3.60.21.10">
    <property type="match status" value="1"/>
</dbReference>
<dbReference type="EMBL" id="CP031148">
    <property type="protein sequence ID" value="AXG09760.1"/>
    <property type="molecule type" value="Genomic_DNA"/>
</dbReference>
<evidence type="ECO:0000256" key="1">
    <source>
        <dbReference type="ARBA" id="ARBA00005662"/>
    </source>
</evidence>
<sequence length="685" mass="74202">MKRRKVLGLTAAGMTSLAGCSQRIRQTVSGTAGDEPAATGTVSTGGDTLSDASVTAYRNGSEIARATTDVDGTYDLSLGGFPAWVRFDHPEHSSVTRAIAPGSTRTITLASGEEAVSLAFGGDVMFGRRYYEPRDDPLRFYYRLQPGDRRDSHDRLLDSVSPLFRDADIASINLETPLTSSEWRHPSKAFVFTSHPVAAAAMADAGIDYAALANTHAFDALTPGLEETVESLDEAGIGHSGAGSDPSTAIAPAVLERDGVTVGFVSVTTTAGRQYDRDWAADETTATYTVNRDGQTLSVRDRAGVAEATPETIRAGVQAAIDRADVVVTQIHGGEEYQRTPTRELQNLTDTAIAAGSDLVVNHHPHVSGGLETRDGALVAWSMGNLFFDQNLWATYRSFVLQVTVTPDGIQSARAEPILIEGYVPRGVTGPLRNRLTWELAGLSDSSFTIADDTVAYRPDDERYPPEQLTLDGGIQRRARGWVTESDDSVQLGRERFITGSFDDHDVDSDAYEGTLWRYGRESRGSDQPIGQDGSGGIELVRVRANENRALLSPWNRLPVSNEDFTLSGTYRTNADGELRLLVSWYDDTAGSSFQSQETSLASTEREWTDFALDLERPDDATHIDVFLLLTPPDGVDILRVAFDTLSLVEWEPADVAGGRQFDAIRGSSGATVRAVPVNGEVRWQ</sequence>
<accession>A0A345EC38</accession>
<evidence type="ECO:0000256" key="2">
    <source>
        <dbReference type="SAM" id="MobiDB-lite"/>
    </source>
</evidence>
<proteinExistence type="inferred from homology"/>
<evidence type="ECO:0000313" key="4">
    <source>
        <dbReference type="EMBL" id="AXG09760.1"/>
    </source>
</evidence>
<dbReference type="PROSITE" id="PS51257">
    <property type="entry name" value="PROKAR_LIPOPROTEIN"/>
    <property type="match status" value="1"/>
</dbReference>
<comment type="similarity">
    <text evidence="1">Belongs to the CapA family.</text>
</comment>
<reference evidence="4 5" key="1">
    <citation type="submission" date="2018-07" db="EMBL/GenBank/DDBJ databases">
        <title>Genome sequences of Haloplanus sp. CBA1112.</title>
        <authorList>
            <person name="Kim Y.B."/>
            <person name="Roh S.W."/>
        </authorList>
    </citation>
    <scope>NUCLEOTIDE SEQUENCE [LARGE SCALE GENOMIC DNA]</scope>
    <source>
        <strain evidence="4 5">CBA1112</strain>
    </source>
</reference>
<dbReference type="CDD" id="cd07381">
    <property type="entry name" value="MPP_CapA"/>
    <property type="match status" value="1"/>
</dbReference>
<dbReference type="PANTHER" id="PTHR33393">
    <property type="entry name" value="POLYGLUTAMINE SYNTHESIS ACCESSORY PROTEIN RV0574C-RELATED"/>
    <property type="match status" value="1"/>
</dbReference>
<evidence type="ECO:0000259" key="3">
    <source>
        <dbReference type="SMART" id="SM00854"/>
    </source>
</evidence>
<dbReference type="Proteomes" id="UP000252985">
    <property type="component" value="Chromosome"/>
</dbReference>
<feature type="domain" description="Capsule synthesis protein CapA" evidence="3">
    <location>
        <begin position="117"/>
        <end position="390"/>
    </location>
</feature>
<dbReference type="KEGG" id="haq:DU484_07765"/>
<evidence type="ECO:0000313" key="5">
    <source>
        <dbReference type="Proteomes" id="UP000252985"/>
    </source>
</evidence>
<dbReference type="Pfam" id="PF09587">
    <property type="entry name" value="PGA_cap"/>
    <property type="match status" value="1"/>
</dbReference>
<dbReference type="InterPro" id="IPR052169">
    <property type="entry name" value="CW_Biosynth-Accessory"/>
</dbReference>